<accession>A0A5C7F997</accession>
<reference evidence="3 4" key="1">
    <citation type="submission" date="2024-01" db="EMBL/GenBank/DDBJ databases">
        <title>Complete Genome Sequence of Alkalicoccus halolimnae BZ-SZ-XJ29T, a Moderately Halophilic Bacterium Isolated from a Salt Lake.</title>
        <authorList>
            <person name="Zhao B."/>
        </authorList>
    </citation>
    <scope>NUCLEOTIDE SEQUENCE [LARGE SCALE GENOMIC DNA]</scope>
    <source>
        <strain evidence="3 4">BZ-SZ-XJ29</strain>
    </source>
</reference>
<dbReference type="InterPro" id="IPR011006">
    <property type="entry name" value="CheY-like_superfamily"/>
</dbReference>
<dbReference type="OrthoDB" id="9790669at2"/>
<evidence type="ECO:0000313" key="4">
    <source>
        <dbReference type="Proteomes" id="UP000321816"/>
    </source>
</evidence>
<dbReference type="SUPFAM" id="SSF52172">
    <property type="entry name" value="CheY-like"/>
    <property type="match status" value="1"/>
</dbReference>
<feature type="domain" description="Response regulatory" evidence="2">
    <location>
        <begin position="2"/>
        <end position="117"/>
    </location>
</feature>
<keyword evidence="1" id="KW-0597">Phosphoprotein</keyword>
<protein>
    <submittedName>
        <fullName evidence="3">Response regulator</fullName>
    </submittedName>
</protein>
<dbReference type="PROSITE" id="PS50110">
    <property type="entry name" value="RESPONSE_REGULATORY"/>
    <property type="match status" value="1"/>
</dbReference>
<dbReference type="InterPro" id="IPR001789">
    <property type="entry name" value="Sig_transdc_resp-reg_receiver"/>
</dbReference>
<evidence type="ECO:0000259" key="2">
    <source>
        <dbReference type="PROSITE" id="PS50110"/>
    </source>
</evidence>
<sequence length="121" mass="13462">MRTLVCDDSLSSREELKKVLLTCGIEDIQEAADGNEAVEKFHQHTPDLIFMDIIMPNKDGITAIKEILPFKGEAKIVMTSSCSNVSHLRKAFLIGADSFIQKPFTDINVREILKTCHGAEV</sequence>
<dbReference type="PANTHER" id="PTHR43228:SF1">
    <property type="entry name" value="TWO-COMPONENT RESPONSE REGULATOR ARR22"/>
    <property type="match status" value="1"/>
</dbReference>
<dbReference type="PANTHER" id="PTHR43228">
    <property type="entry name" value="TWO-COMPONENT RESPONSE REGULATOR"/>
    <property type="match status" value="1"/>
</dbReference>
<dbReference type="GO" id="GO:0000160">
    <property type="term" value="P:phosphorelay signal transduction system"/>
    <property type="evidence" value="ECO:0007669"/>
    <property type="project" value="InterPro"/>
</dbReference>
<dbReference type="Gene3D" id="3.40.50.2300">
    <property type="match status" value="1"/>
</dbReference>
<dbReference type="AlphaFoldDB" id="A0A5C7F997"/>
<evidence type="ECO:0000256" key="1">
    <source>
        <dbReference type="PROSITE-ProRule" id="PRU00169"/>
    </source>
</evidence>
<dbReference type="InterPro" id="IPR052048">
    <property type="entry name" value="ST_Response_Regulator"/>
</dbReference>
<feature type="modified residue" description="4-aspartylphosphate" evidence="1">
    <location>
        <position position="52"/>
    </location>
</feature>
<proteinExistence type="predicted"/>
<dbReference type="Pfam" id="PF00072">
    <property type="entry name" value="Response_reg"/>
    <property type="match status" value="1"/>
</dbReference>
<dbReference type="KEGG" id="ahal:FTX54_006085"/>
<dbReference type="EMBL" id="CP144914">
    <property type="protein sequence ID" value="WWD81115.1"/>
    <property type="molecule type" value="Genomic_DNA"/>
</dbReference>
<gene>
    <name evidence="3" type="ORF">FTX54_006085</name>
</gene>
<organism evidence="3 4">
    <name type="scientific">Alkalicoccus halolimnae</name>
    <dbReference type="NCBI Taxonomy" id="1667239"/>
    <lineage>
        <taxon>Bacteria</taxon>
        <taxon>Bacillati</taxon>
        <taxon>Bacillota</taxon>
        <taxon>Bacilli</taxon>
        <taxon>Bacillales</taxon>
        <taxon>Bacillaceae</taxon>
        <taxon>Alkalicoccus</taxon>
    </lineage>
</organism>
<evidence type="ECO:0000313" key="3">
    <source>
        <dbReference type="EMBL" id="WWD81115.1"/>
    </source>
</evidence>
<dbReference type="SMART" id="SM00448">
    <property type="entry name" value="REC"/>
    <property type="match status" value="1"/>
</dbReference>
<keyword evidence="4" id="KW-1185">Reference proteome</keyword>
<dbReference type="Proteomes" id="UP000321816">
    <property type="component" value="Chromosome"/>
</dbReference>
<name>A0A5C7F997_9BACI</name>